<protein>
    <recommendedName>
        <fullName evidence="3">Ribosomal protein L46 N-terminal domain-containing protein</fullName>
    </recommendedName>
</protein>
<name>A0A0G4J4P5_PLABS</name>
<dbReference type="STRING" id="37360.A0A0G4J4P5"/>
<dbReference type="InterPro" id="IPR040008">
    <property type="entry name" value="Ribosomal_mL46"/>
</dbReference>
<dbReference type="OrthoDB" id="194611at2759"/>
<accession>A0A0G4J4P5</accession>
<dbReference type="OMA" id="EKWDLYA"/>
<evidence type="ECO:0008006" key="3">
    <source>
        <dbReference type="Google" id="ProtNLM"/>
    </source>
</evidence>
<dbReference type="GO" id="GO:0005762">
    <property type="term" value="C:mitochondrial large ribosomal subunit"/>
    <property type="evidence" value="ECO:0007669"/>
    <property type="project" value="TreeGrafter"/>
</dbReference>
<dbReference type="CDD" id="cd04661">
    <property type="entry name" value="NUDIX_MRP_L46"/>
    <property type="match status" value="1"/>
</dbReference>
<dbReference type="InterPro" id="IPR033650">
    <property type="entry name" value="Ribosomal_mL46_NUDIX"/>
</dbReference>
<gene>
    <name evidence="1" type="ORF">PBRA_009129</name>
</gene>
<organism evidence="1 2">
    <name type="scientific">Plasmodiophora brassicae</name>
    <name type="common">Clubroot disease agent</name>
    <dbReference type="NCBI Taxonomy" id="37360"/>
    <lineage>
        <taxon>Eukaryota</taxon>
        <taxon>Sar</taxon>
        <taxon>Rhizaria</taxon>
        <taxon>Endomyxa</taxon>
        <taxon>Phytomyxea</taxon>
        <taxon>Plasmodiophorida</taxon>
        <taxon>Plasmodiophoridae</taxon>
        <taxon>Plasmodiophora</taxon>
    </lineage>
</organism>
<dbReference type="Gene3D" id="3.90.79.10">
    <property type="entry name" value="Nucleoside Triphosphate Pyrophosphohydrolase"/>
    <property type="match status" value="1"/>
</dbReference>
<keyword evidence="2" id="KW-1185">Reference proteome</keyword>
<sequence length="225" mass="25645">MLGVFRRWAPSPSSLSRCRASLTTVASAIVERLPLTVPDLEPWEKDWDDVQADLDERFSKPMPKFVEKALDERMSQPDMVRFSQNFEPAPRVTQDDINDVRTSLDRKLDCELVLIVKDTKTGKWQFPSAVWTGDPETIRQTADRAISTTIGEELDFQFTGQAPIAHVSYTEGGEETRVFFLRAFYVSGQVQSQEFLWVTKNEIGEYVDERLNPTIQKLLLVAGNV</sequence>
<dbReference type="SUPFAM" id="SSF55811">
    <property type="entry name" value="Nudix"/>
    <property type="match status" value="1"/>
</dbReference>
<dbReference type="PANTHER" id="PTHR13124:SF12">
    <property type="entry name" value="LARGE RIBOSOMAL SUBUNIT PROTEIN ML46"/>
    <property type="match status" value="1"/>
</dbReference>
<dbReference type="GO" id="GO:0003735">
    <property type="term" value="F:structural constituent of ribosome"/>
    <property type="evidence" value="ECO:0007669"/>
    <property type="project" value="InterPro"/>
</dbReference>
<dbReference type="Proteomes" id="UP000039324">
    <property type="component" value="Unassembled WGS sequence"/>
</dbReference>
<evidence type="ECO:0000313" key="2">
    <source>
        <dbReference type="Proteomes" id="UP000039324"/>
    </source>
</evidence>
<proteinExistence type="predicted"/>
<dbReference type="PANTHER" id="PTHR13124">
    <property type="entry name" value="39S RIBOSOMAL PROTEIN L46, MITOCHONDRIAL PRECURSOR-RELATED"/>
    <property type="match status" value="1"/>
</dbReference>
<evidence type="ECO:0000313" key="1">
    <source>
        <dbReference type="EMBL" id="CEP02545.1"/>
    </source>
</evidence>
<dbReference type="EMBL" id="CDSF01000131">
    <property type="protein sequence ID" value="CEP02545.1"/>
    <property type="molecule type" value="Genomic_DNA"/>
</dbReference>
<dbReference type="InterPro" id="IPR015797">
    <property type="entry name" value="NUDIX_hydrolase-like_dom_sf"/>
</dbReference>
<dbReference type="AlphaFoldDB" id="A0A0G4J4P5"/>
<reference evidence="1 2" key="1">
    <citation type="submission" date="2015-02" db="EMBL/GenBank/DDBJ databases">
        <authorList>
            <person name="Chooi Y.-H."/>
        </authorList>
    </citation>
    <scope>NUCLEOTIDE SEQUENCE [LARGE SCALE GENOMIC DNA]</scope>
    <source>
        <strain evidence="1">E3</strain>
    </source>
</reference>